<sequence length="945" mass="101952">MEARIRRVGGGFPGYDGPALPRAMRSQRGRGGDAAKRQANNLTRTGVFDLLATVAGQILQDAGSEDPNKTKQTHQEASKDKPQSDLDSQITSLESVKDFTSVDKPQPAGKPTVNADGFTDVCMIKDISVQASNDLETVSCAVRTPSQEEKRKVFVKDVLVDEGNGAPVHMNVSPLEDLTTLPLCESDMSTTRAGPSPASPSYEVKEMLPVSEACGGSTEVEQYPAEKIYETLTAEESASEMTQEVVKQAVLEIVEETPCVKMVEAAAIASETSSDSDKASCKLLEKSENMILCAKSLDEAEDGSVLVQGSPYQPSKNSLNSTPEIHMQCKMSESGEYGESAELIGGTEVVGDETASMEIEEKNVLGSRKNQPAAASSATFRAAALGLAQGRSTRPMVKRVMSRMDGKFYKREHVYRSSQRLHPETMTKKLDSYSKSLKVRRAVKVAKRNHVAGTTRTKRQHTEMESTDSGSSEDSRYGKKMFFSGIAAFTRQRTTRGLQNKRKKMVDGSSKTTPDLHLDTSDLMELEYECVAGEPPAAAAKLRSAKAASVASSPTARSAKLVSKKSLEPHVKLSIKSFTVPELFVDLPESASVASLKRAVMDAAMNLLGGGLRVRVLMQGKKVPDEAATLSQIGISRSAKPESLGFMLEPSPVLTSASATAEDPLLVLSRAANQPAPRYPVYGVPGLSGVGDGGVRCPMKGRSNKSSGVVVDPDPSYVPPSMSSDQEDFVDEKRNGVAFSATPEESVKGCNVTKTNKHMSERMVISPHPTRVAAAGALAAIRAQADASRRARNEVDSPSPAPSSSHDSIVAGSGAIILHPGLGTGDNVPGMALVPMRSKISRALDNGKRRVRRPFSVSEVEALVHAVEKLGTGRWRDVKLRAFEQAKHRTYVDLKDKWKTLVHTARIAPHQRRGEPVPQELLERVTRAHAYWTEHAAKQQADLDF</sequence>
<dbReference type="InterPro" id="IPR001005">
    <property type="entry name" value="SANT/Myb"/>
</dbReference>
<dbReference type="GO" id="GO:0042162">
    <property type="term" value="F:telomeric DNA binding"/>
    <property type="evidence" value="ECO:0007669"/>
    <property type="project" value="UniProtKB-ARBA"/>
</dbReference>
<evidence type="ECO:0000256" key="1">
    <source>
        <dbReference type="ARBA" id="ARBA00023125"/>
    </source>
</evidence>
<dbReference type="InterPro" id="IPR017930">
    <property type="entry name" value="Myb_dom"/>
</dbReference>
<feature type="domain" description="Myb-like" evidence="3">
    <location>
        <begin position="847"/>
        <end position="902"/>
    </location>
</feature>
<comment type="caution">
    <text evidence="5">The sequence shown here is derived from an EMBL/GenBank/DDBJ whole genome shotgun (WGS) entry which is preliminary data.</text>
</comment>
<feature type="compositionally biased region" description="Basic and acidic residues" evidence="2">
    <location>
        <begin position="66"/>
        <end position="84"/>
    </location>
</feature>
<feature type="domain" description="HTH myb-type" evidence="4">
    <location>
        <begin position="847"/>
        <end position="906"/>
    </location>
</feature>
<dbReference type="SUPFAM" id="SSF46689">
    <property type="entry name" value="Homeodomain-like"/>
    <property type="match status" value="1"/>
</dbReference>
<dbReference type="InterPro" id="IPR057625">
    <property type="entry name" value="TPR1-6-like_ubiquitin"/>
</dbReference>
<feature type="region of interest" description="Disordered" evidence="2">
    <location>
        <begin position="59"/>
        <end position="88"/>
    </location>
</feature>
<accession>A0A8T0GUC1</accession>
<feature type="compositionally biased region" description="Low complexity" evidence="2">
    <location>
        <begin position="706"/>
        <end position="724"/>
    </location>
</feature>
<evidence type="ECO:0000313" key="6">
    <source>
        <dbReference type="Proteomes" id="UP000822688"/>
    </source>
</evidence>
<dbReference type="AlphaFoldDB" id="A0A8T0GUC1"/>
<keyword evidence="1" id="KW-0238">DNA-binding</keyword>
<reference evidence="5" key="1">
    <citation type="submission" date="2020-06" db="EMBL/GenBank/DDBJ databases">
        <title>WGS assembly of Ceratodon purpureus strain R40.</title>
        <authorList>
            <person name="Carey S.B."/>
            <person name="Jenkins J."/>
            <person name="Shu S."/>
            <person name="Lovell J.T."/>
            <person name="Sreedasyam A."/>
            <person name="Maumus F."/>
            <person name="Tiley G.P."/>
            <person name="Fernandez-Pozo N."/>
            <person name="Barry K."/>
            <person name="Chen C."/>
            <person name="Wang M."/>
            <person name="Lipzen A."/>
            <person name="Daum C."/>
            <person name="Saski C.A."/>
            <person name="Payton A.C."/>
            <person name="Mcbreen J.C."/>
            <person name="Conrad R.E."/>
            <person name="Kollar L.M."/>
            <person name="Olsson S."/>
            <person name="Huttunen S."/>
            <person name="Landis J.B."/>
            <person name="Wickett N.J."/>
            <person name="Johnson M.G."/>
            <person name="Rensing S.A."/>
            <person name="Grimwood J."/>
            <person name="Schmutz J."/>
            <person name="Mcdaniel S.F."/>
        </authorList>
    </citation>
    <scope>NUCLEOTIDE SEQUENCE</scope>
    <source>
        <strain evidence="5">R40</strain>
    </source>
</reference>
<feature type="region of interest" description="Disordered" evidence="2">
    <location>
        <begin position="784"/>
        <end position="808"/>
    </location>
</feature>
<evidence type="ECO:0000259" key="3">
    <source>
        <dbReference type="PROSITE" id="PS50090"/>
    </source>
</evidence>
<dbReference type="Pfam" id="PF23603">
    <property type="entry name" value="Ubiquitin_TPR1"/>
    <property type="match status" value="1"/>
</dbReference>
<dbReference type="PANTHER" id="PTHR21717:SF70">
    <property type="entry name" value="TELOMERE REPEAT-BINDING PROTEIN 2-RELATED"/>
    <property type="match status" value="1"/>
</dbReference>
<dbReference type="Proteomes" id="UP000822688">
    <property type="component" value="Chromosome 8"/>
</dbReference>
<dbReference type="Gene3D" id="1.10.246.220">
    <property type="match status" value="1"/>
</dbReference>
<feature type="region of interest" description="Disordered" evidence="2">
    <location>
        <begin position="494"/>
        <end position="517"/>
    </location>
</feature>
<name>A0A8T0GUC1_CERPU</name>
<evidence type="ECO:0000259" key="4">
    <source>
        <dbReference type="PROSITE" id="PS51294"/>
    </source>
</evidence>
<dbReference type="EMBL" id="CM026429">
    <property type="protein sequence ID" value="KAG0563321.1"/>
    <property type="molecule type" value="Genomic_DNA"/>
</dbReference>
<dbReference type="SMART" id="SM00717">
    <property type="entry name" value="SANT"/>
    <property type="match status" value="1"/>
</dbReference>
<dbReference type="CDD" id="cd11660">
    <property type="entry name" value="SANT_TRF"/>
    <property type="match status" value="1"/>
</dbReference>
<gene>
    <name evidence="5" type="ORF">KC19_8G021400</name>
</gene>
<dbReference type="PROSITE" id="PS50090">
    <property type="entry name" value="MYB_LIKE"/>
    <property type="match status" value="1"/>
</dbReference>
<proteinExistence type="predicted"/>
<feature type="region of interest" description="Disordered" evidence="2">
    <location>
        <begin position="444"/>
        <end position="477"/>
    </location>
</feature>
<protein>
    <submittedName>
        <fullName evidence="5">Uncharacterized protein</fullName>
    </submittedName>
</protein>
<dbReference type="InterPro" id="IPR031105">
    <property type="entry name" value="TRP_plant"/>
</dbReference>
<organism evidence="5 6">
    <name type="scientific">Ceratodon purpureus</name>
    <name type="common">Fire moss</name>
    <name type="synonym">Dicranum purpureum</name>
    <dbReference type="NCBI Taxonomy" id="3225"/>
    <lineage>
        <taxon>Eukaryota</taxon>
        <taxon>Viridiplantae</taxon>
        <taxon>Streptophyta</taxon>
        <taxon>Embryophyta</taxon>
        <taxon>Bryophyta</taxon>
        <taxon>Bryophytina</taxon>
        <taxon>Bryopsida</taxon>
        <taxon>Dicranidae</taxon>
        <taxon>Pseudoditrichales</taxon>
        <taxon>Ditrichaceae</taxon>
        <taxon>Ceratodon</taxon>
    </lineage>
</organism>
<dbReference type="InterPro" id="IPR009057">
    <property type="entry name" value="Homeodomain-like_sf"/>
</dbReference>
<feature type="region of interest" description="Disordered" evidence="2">
    <location>
        <begin position="1"/>
        <end position="40"/>
    </location>
</feature>
<dbReference type="PROSITE" id="PS51294">
    <property type="entry name" value="HTH_MYB"/>
    <property type="match status" value="1"/>
</dbReference>
<feature type="region of interest" description="Disordered" evidence="2">
    <location>
        <begin position="701"/>
        <end position="727"/>
    </location>
</feature>
<keyword evidence="6" id="KW-1185">Reference proteome</keyword>
<dbReference type="PANTHER" id="PTHR21717">
    <property type="entry name" value="TELOMERIC REPEAT BINDING PROTEIN"/>
    <property type="match status" value="1"/>
</dbReference>
<evidence type="ECO:0000313" key="5">
    <source>
        <dbReference type="EMBL" id="KAG0563321.1"/>
    </source>
</evidence>
<evidence type="ECO:0000256" key="2">
    <source>
        <dbReference type="SAM" id="MobiDB-lite"/>
    </source>
</evidence>